<evidence type="ECO:0000313" key="8">
    <source>
        <dbReference type="Proteomes" id="UP000726737"/>
    </source>
</evidence>
<dbReference type="PANTHER" id="PTHR16201:SF11">
    <property type="entry name" value="PQ-LOOP REPEAT-CONTAINING PROTEIN"/>
    <property type="match status" value="1"/>
</dbReference>
<dbReference type="Gene3D" id="1.20.1280.290">
    <property type="match status" value="1"/>
</dbReference>
<accession>A0A9P6Q651</accession>
<dbReference type="AlphaFoldDB" id="A0A9P6Q651"/>
<dbReference type="Proteomes" id="UP000726737">
    <property type="component" value="Unassembled WGS sequence"/>
</dbReference>
<evidence type="ECO:0008006" key="9">
    <source>
        <dbReference type="Google" id="ProtNLM"/>
    </source>
</evidence>
<evidence type="ECO:0000256" key="3">
    <source>
        <dbReference type="ARBA" id="ARBA00022989"/>
    </source>
</evidence>
<keyword evidence="4 6" id="KW-0472">Membrane</keyword>
<gene>
    <name evidence="7" type="ORF">BG011_003005</name>
</gene>
<dbReference type="InterPro" id="IPR006603">
    <property type="entry name" value="PQ-loop_rpt"/>
</dbReference>
<dbReference type="InterPro" id="IPR051415">
    <property type="entry name" value="LAAT-1"/>
</dbReference>
<feature type="transmembrane region" description="Helical" evidence="6">
    <location>
        <begin position="76"/>
        <end position="94"/>
    </location>
</feature>
<comment type="subcellular location">
    <subcellularLocation>
        <location evidence="1">Membrane</location>
        <topology evidence="1">Multi-pass membrane protein</topology>
    </subcellularLocation>
</comment>
<dbReference type="OrthoDB" id="19344at2759"/>
<evidence type="ECO:0000256" key="6">
    <source>
        <dbReference type="SAM" id="Phobius"/>
    </source>
</evidence>
<protein>
    <recommendedName>
        <fullName evidence="9">PQ loop repeat protein</fullName>
    </recommendedName>
</protein>
<evidence type="ECO:0000313" key="7">
    <source>
        <dbReference type="EMBL" id="KAG0258869.1"/>
    </source>
</evidence>
<comment type="caution">
    <text evidence="7">The sequence shown here is derived from an EMBL/GenBank/DDBJ whole genome shotgun (WGS) entry which is preliminary data.</text>
</comment>
<keyword evidence="8" id="KW-1185">Reference proteome</keyword>
<name>A0A9P6Q651_9FUNG</name>
<feature type="region of interest" description="Disordered" evidence="5">
    <location>
        <begin position="181"/>
        <end position="220"/>
    </location>
</feature>
<keyword evidence="2 6" id="KW-0812">Transmembrane</keyword>
<evidence type="ECO:0000256" key="2">
    <source>
        <dbReference type="ARBA" id="ARBA00022692"/>
    </source>
</evidence>
<feature type="transmembrane region" description="Helical" evidence="6">
    <location>
        <begin position="136"/>
        <end position="159"/>
    </location>
</feature>
<evidence type="ECO:0000256" key="1">
    <source>
        <dbReference type="ARBA" id="ARBA00004141"/>
    </source>
</evidence>
<dbReference type="PANTHER" id="PTHR16201">
    <property type="entry name" value="SEVEN TRANSMEMBRANE PROTEIN 1-RELATED"/>
    <property type="match status" value="1"/>
</dbReference>
<proteinExistence type="predicted"/>
<dbReference type="SMART" id="SM00679">
    <property type="entry name" value="CTNS"/>
    <property type="match status" value="1"/>
</dbReference>
<dbReference type="EMBL" id="JAAAJA010000203">
    <property type="protein sequence ID" value="KAG0258869.1"/>
    <property type="molecule type" value="Genomic_DNA"/>
</dbReference>
<evidence type="ECO:0000256" key="5">
    <source>
        <dbReference type="SAM" id="MobiDB-lite"/>
    </source>
</evidence>
<dbReference type="Pfam" id="PF04193">
    <property type="entry name" value="PQ-loop"/>
    <property type="match status" value="1"/>
</dbReference>
<sequence length="220" mass="24095">MFGLVFVLYLIYYPAYKKTEELARGPRKNFLPDQTEEWALSVLIARVVASHLIICVLVTIYLLAFVGGPESRWTSSWASFLGITSVVLATIQYVPQIVRTFRRKSVGALSIPMMLMQTPGAALLTLSLVLRPGANWTTWIVYAVTGCLQGTLLVMCIYFHYRAKSRGYGAFDTAETEPLLVADGAGPNKTRRAADQDRGQLPESASASTTASHSNPSTVA</sequence>
<dbReference type="GO" id="GO:0016020">
    <property type="term" value="C:membrane"/>
    <property type="evidence" value="ECO:0007669"/>
    <property type="project" value="UniProtKB-SubCell"/>
</dbReference>
<organism evidence="7 8">
    <name type="scientific">Mortierella polycephala</name>
    <dbReference type="NCBI Taxonomy" id="41804"/>
    <lineage>
        <taxon>Eukaryota</taxon>
        <taxon>Fungi</taxon>
        <taxon>Fungi incertae sedis</taxon>
        <taxon>Mucoromycota</taxon>
        <taxon>Mortierellomycotina</taxon>
        <taxon>Mortierellomycetes</taxon>
        <taxon>Mortierellales</taxon>
        <taxon>Mortierellaceae</taxon>
        <taxon>Mortierella</taxon>
    </lineage>
</organism>
<feature type="transmembrane region" description="Helical" evidence="6">
    <location>
        <begin position="38"/>
        <end position="64"/>
    </location>
</feature>
<keyword evidence="3 6" id="KW-1133">Transmembrane helix</keyword>
<feature type="transmembrane region" description="Helical" evidence="6">
    <location>
        <begin position="106"/>
        <end position="130"/>
    </location>
</feature>
<reference evidence="7" key="1">
    <citation type="journal article" date="2020" name="Fungal Divers.">
        <title>Resolving the Mortierellaceae phylogeny through synthesis of multi-gene phylogenetics and phylogenomics.</title>
        <authorList>
            <person name="Vandepol N."/>
            <person name="Liber J."/>
            <person name="Desiro A."/>
            <person name="Na H."/>
            <person name="Kennedy M."/>
            <person name="Barry K."/>
            <person name="Grigoriev I.V."/>
            <person name="Miller A.N."/>
            <person name="O'Donnell K."/>
            <person name="Stajich J.E."/>
            <person name="Bonito G."/>
        </authorList>
    </citation>
    <scope>NUCLEOTIDE SEQUENCE</scope>
    <source>
        <strain evidence="7">KOD948</strain>
    </source>
</reference>
<feature type="compositionally biased region" description="Low complexity" evidence="5">
    <location>
        <begin position="204"/>
        <end position="220"/>
    </location>
</feature>
<evidence type="ECO:0000256" key="4">
    <source>
        <dbReference type="ARBA" id="ARBA00023136"/>
    </source>
</evidence>